<keyword evidence="2" id="KW-1185">Reference proteome</keyword>
<reference evidence="1 2" key="1">
    <citation type="submission" date="2022-09" db="EMBL/GenBank/DDBJ databases">
        <title>Xylan utilization by haloarchaea-nanohaloarchaea associations.</title>
        <authorList>
            <person name="Yakimov M."/>
        </authorList>
    </citation>
    <scope>NUCLEOTIDE SEQUENCE [LARGE SCALE GENOMIC DNA]</scope>
    <source>
        <strain evidence="1 2">SVXNc</strain>
    </source>
</reference>
<dbReference type="GeneID" id="90590241"/>
<sequence length="402" mass="41604">MKRILVLLTAALILSSGAAAKNFTVEDSSGNPLFQVNGNTGEKQLNNGAVNISDGEPIAAFSQSGIRFDQPLSLNSPGALSVQNGIDLTGTSSNTIDSYSTFYLSTSSGSPSDIVLQPTGEVGVDSNLSTTGNIDIQGNTLEGVGNLVDETGTACGANEFINGNGQCEVDTDTDTTNTEDEIEQAIFDTGDNDQGNLGLNGNEIVDTQGSVTLGGGDVDIPDGDFYLNGDGRQIRLSSSTENIQNSGSIAFEEGSTSSGIKLQYDGVGPDNGALRIQDMGDSDENLAIIDRGGNLQVPNGDVTIGSSQNIEEQGTNAMLDFKGNANEFYSINTPGGGSGAWGIYDTANGQRITVFNEGGNVEIPNGDVDVNGNDVRQVSQVSFNSDEEITGSGDLCLGDRCA</sequence>
<organism evidence="1 2">
    <name type="scientific">Candidatus Nanohalococcus occultus</name>
    <dbReference type="NCBI Taxonomy" id="2978047"/>
    <lineage>
        <taxon>Archaea</taxon>
        <taxon>Candidatus Nanohalarchaeota</taxon>
        <taxon>Candidatus Nanohalarchaeota incertae sedis</taxon>
        <taxon>Candidatus Nanohalococcus</taxon>
    </lineage>
</organism>
<gene>
    <name evidence="1" type="ORF">SVXNc_0804</name>
</gene>
<evidence type="ECO:0000313" key="1">
    <source>
        <dbReference type="EMBL" id="WEL19811.1"/>
    </source>
</evidence>
<dbReference type="EMBL" id="CP104395">
    <property type="protein sequence ID" value="WEL19811.1"/>
    <property type="molecule type" value="Genomic_DNA"/>
</dbReference>
<accession>A0ABY8CKG2</accession>
<proteinExistence type="predicted"/>
<dbReference type="RefSeq" id="WP_347721643.1">
    <property type="nucleotide sequence ID" value="NZ_CP104395.1"/>
</dbReference>
<evidence type="ECO:0000313" key="2">
    <source>
        <dbReference type="Proteomes" id="UP001218034"/>
    </source>
</evidence>
<evidence type="ECO:0008006" key="3">
    <source>
        <dbReference type="Google" id="ProtNLM"/>
    </source>
</evidence>
<dbReference type="Proteomes" id="UP001218034">
    <property type="component" value="Chromosome"/>
</dbReference>
<protein>
    <recommendedName>
        <fullName evidence="3">Curlin associated repeat-containing protein</fullName>
    </recommendedName>
</protein>
<name>A0ABY8CKG2_9ARCH</name>